<dbReference type="Proteomes" id="UP001230220">
    <property type="component" value="Unassembled WGS sequence"/>
</dbReference>
<accession>A0ABU0E0Q0</accession>
<evidence type="ECO:0000313" key="2">
    <source>
        <dbReference type="EMBL" id="MDQ0360464.1"/>
    </source>
</evidence>
<keyword evidence="3" id="KW-1185">Reference proteome</keyword>
<sequence length="125" mass="15177">MFRPSTHGKQNGKVYSDSPSTIDNNLYAYDFQALLEEKKDLMVLFLWYARHDINQTRERIQLRVVTAKRSEPEVVISDDIDERLIRLKYLFRGWYNYFKIRNIQLAYKAIDGHTRYRLRICIWKQ</sequence>
<evidence type="ECO:0000259" key="1">
    <source>
        <dbReference type="Pfam" id="PF08388"/>
    </source>
</evidence>
<evidence type="ECO:0000313" key="3">
    <source>
        <dbReference type="Proteomes" id="UP001230220"/>
    </source>
</evidence>
<comment type="caution">
    <text evidence="2">The sequence shown here is derived from an EMBL/GenBank/DDBJ whole genome shotgun (WGS) entry which is preliminary data.</text>
</comment>
<gene>
    <name evidence="2" type="ORF">J2S15_001195</name>
</gene>
<feature type="domain" description="Group II intron maturase-specific" evidence="1">
    <location>
        <begin position="79"/>
        <end position="125"/>
    </location>
</feature>
<dbReference type="RefSeq" id="WP_307406373.1">
    <property type="nucleotide sequence ID" value="NZ_JAUSUR010000001.1"/>
</dbReference>
<organism evidence="2 3">
    <name type="scientific">Breznakia pachnodae</name>
    <dbReference type="NCBI Taxonomy" id="265178"/>
    <lineage>
        <taxon>Bacteria</taxon>
        <taxon>Bacillati</taxon>
        <taxon>Bacillota</taxon>
        <taxon>Erysipelotrichia</taxon>
        <taxon>Erysipelotrichales</taxon>
        <taxon>Erysipelotrichaceae</taxon>
        <taxon>Breznakia</taxon>
    </lineage>
</organism>
<reference evidence="2 3" key="1">
    <citation type="submission" date="2023-07" db="EMBL/GenBank/DDBJ databases">
        <title>Genomic Encyclopedia of Type Strains, Phase IV (KMG-IV): sequencing the most valuable type-strain genomes for metagenomic binning, comparative biology and taxonomic classification.</title>
        <authorList>
            <person name="Goeker M."/>
        </authorList>
    </citation>
    <scope>NUCLEOTIDE SEQUENCE [LARGE SCALE GENOMIC DNA]</scope>
    <source>
        <strain evidence="2 3">DSM 16784</strain>
    </source>
</reference>
<name>A0ABU0E0Q0_9FIRM</name>
<proteinExistence type="predicted"/>
<dbReference type="InterPro" id="IPR013597">
    <property type="entry name" value="Mat_intron_G2"/>
</dbReference>
<protein>
    <recommendedName>
        <fullName evidence="1">Group II intron maturase-specific domain-containing protein</fullName>
    </recommendedName>
</protein>
<dbReference type="Pfam" id="PF08388">
    <property type="entry name" value="GIIM"/>
    <property type="match status" value="1"/>
</dbReference>
<dbReference type="EMBL" id="JAUSUR010000001">
    <property type="protein sequence ID" value="MDQ0360464.1"/>
    <property type="molecule type" value="Genomic_DNA"/>
</dbReference>